<dbReference type="AlphaFoldDB" id="A0A8G2BIY8"/>
<dbReference type="GO" id="GO:0016020">
    <property type="term" value="C:membrane"/>
    <property type="evidence" value="ECO:0007669"/>
    <property type="project" value="InterPro"/>
</dbReference>
<accession>A0A8G2BIY8</accession>
<comment type="caution">
    <text evidence="3">The sequence shown here is derived from an EMBL/GenBank/DDBJ whole genome shotgun (WGS) entry which is preliminary data.</text>
</comment>
<name>A0A8G2BIY8_9PROT</name>
<feature type="transmembrane region" description="Helical" evidence="1">
    <location>
        <begin position="285"/>
        <end position="302"/>
    </location>
</feature>
<dbReference type="PANTHER" id="PTHR22911:SF103">
    <property type="entry name" value="BLR2811 PROTEIN"/>
    <property type="match status" value="1"/>
</dbReference>
<evidence type="ECO:0000313" key="3">
    <source>
        <dbReference type="EMBL" id="SDF87738.1"/>
    </source>
</evidence>
<dbReference type="InterPro" id="IPR000620">
    <property type="entry name" value="EamA_dom"/>
</dbReference>
<feature type="transmembrane region" description="Helical" evidence="1">
    <location>
        <begin position="260"/>
        <end position="279"/>
    </location>
</feature>
<feature type="transmembrane region" description="Helical" evidence="1">
    <location>
        <begin position="203"/>
        <end position="224"/>
    </location>
</feature>
<keyword evidence="1" id="KW-0472">Membrane</keyword>
<dbReference type="Proteomes" id="UP000198615">
    <property type="component" value="Unassembled WGS sequence"/>
</dbReference>
<feature type="transmembrane region" description="Helical" evidence="1">
    <location>
        <begin position="173"/>
        <end position="191"/>
    </location>
</feature>
<feature type="transmembrane region" description="Helical" evidence="1">
    <location>
        <begin position="67"/>
        <end position="84"/>
    </location>
</feature>
<dbReference type="InterPro" id="IPR037185">
    <property type="entry name" value="EmrE-like"/>
</dbReference>
<keyword evidence="4" id="KW-1185">Reference proteome</keyword>
<feature type="transmembrane region" description="Helical" evidence="1">
    <location>
        <begin position="148"/>
        <end position="167"/>
    </location>
</feature>
<dbReference type="EMBL" id="FNBW01000007">
    <property type="protein sequence ID" value="SDF87738.1"/>
    <property type="molecule type" value="Genomic_DNA"/>
</dbReference>
<dbReference type="OrthoDB" id="9812899at2"/>
<evidence type="ECO:0000259" key="2">
    <source>
        <dbReference type="Pfam" id="PF00892"/>
    </source>
</evidence>
<reference evidence="3 4" key="1">
    <citation type="submission" date="2016-10" db="EMBL/GenBank/DDBJ databases">
        <authorList>
            <person name="Varghese N."/>
            <person name="Submissions S."/>
        </authorList>
    </citation>
    <scope>NUCLEOTIDE SEQUENCE [LARGE SCALE GENOMIC DNA]</scope>
    <source>
        <strain evidence="3 4">DSM 18839</strain>
    </source>
</reference>
<dbReference type="SUPFAM" id="SSF103481">
    <property type="entry name" value="Multidrug resistance efflux transporter EmrE"/>
    <property type="match status" value="2"/>
</dbReference>
<dbReference type="Pfam" id="PF00892">
    <property type="entry name" value="EamA"/>
    <property type="match status" value="2"/>
</dbReference>
<gene>
    <name evidence="3" type="ORF">SAMN05660686_02655</name>
</gene>
<protein>
    <submittedName>
        <fullName evidence="3">Permease of the drug/metabolite transporter (DMT) superfamily</fullName>
    </submittedName>
</protein>
<feature type="transmembrane region" description="Helical" evidence="1">
    <location>
        <begin position="230"/>
        <end position="248"/>
    </location>
</feature>
<sequence>MSISPKPPVSAPDRAPAAVARAEDVSENAVRGIGLLITAELLFATMDTLAKMLGQEMPVPMVAWGRYAFHLGFMLMFFPGRRLLPLLRVRQVKLTLLRGVLLLTATMSFFTAIRYIPLADAVAIGFVAPLFVVALSIPILGETVGPRRWAAVLIGLVGVVVIVRPGFADVHWAYGLMIFMAFIFAVFVIVTRMLTRTEETLSILFYAALMGTVGTSLMLPFFWQTPTWEQLGVMAAMGAIGGVSQWLMINAYKVATASTLAPFQYVQITFAAFWGYVVFGDIPDIWVICGGSIVVASGLYVIHREATLAKKG</sequence>
<evidence type="ECO:0000313" key="4">
    <source>
        <dbReference type="Proteomes" id="UP000198615"/>
    </source>
</evidence>
<keyword evidence="1" id="KW-1133">Transmembrane helix</keyword>
<feature type="domain" description="EamA" evidence="2">
    <location>
        <begin position="172"/>
        <end position="297"/>
    </location>
</feature>
<keyword evidence="1" id="KW-0812">Transmembrane</keyword>
<feature type="transmembrane region" description="Helical" evidence="1">
    <location>
        <begin position="122"/>
        <end position="141"/>
    </location>
</feature>
<organism evidence="3 4">
    <name type="scientific">Thalassobaculum litoreum DSM 18839</name>
    <dbReference type="NCBI Taxonomy" id="1123362"/>
    <lineage>
        <taxon>Bacteria</taxon>
        <taxon>Pseudomonadati</taxon>
        <taxon>Pseudomonadota</taxon>
        <taxon>Alphaproteobacteria</taxon>
        <taxon>Rhodospirillales</taxon>
        <taxon>Thalassobaculaceae</taxon>
        <taxon>Thalassobaculum</taxon>
    </lineage>
</organism>
<evidence type="ECO:0000256" key="1">
    <source>
        <dbReference type="SAM" id="Phobius"/>
    </source>
</evidence>
<proteinExistence type="predicted"/>
<feature type="transmembrane region" description="Helical" evidence="1">
    <location>
        <begin position="96"/>
        <end position="116"/>
    </location>
</feature>
<dbReference type="PANTHER" id="PTHR22911">
    <property type="entry name" value="ACYL-MALONYL CONDENSING ENZYME-RELATED"/>
    <property type="match status" value="1"/>
</dbReference>
<dbReference type="RefSeq" id="WP_028794133.1">
    <property type="nucleotide sequence ID" value="NZ_FNBW01000007.1"/>
</dbReference>
<feature type="domain" description="EamA" evidence="2">
    <location>
        <begin position="31"/>
        <end position="163"/>
    </location>
</feature>